<dbReference type="AlphaFoldDB" id="R7U4Q9"/>
<dbReference type="OrthoDB" id="9985637at2759"/>
<dbReference type="FunCoup" id="R7U4Q9">
    <property type="interactions" value="31"/>
</dbReference>
<dbReference type="Pfam" id="PF03259">
    <property type="entry name" value="Robl_LC7"/>
    <property type="match status" value="1"/>
</dbReference>
<evidence type="ECO:0000313" key="12">
    <source>
        <dbReference type="EMBL" id="ELT98681.1"/>
    </source>
</evidence>
<dbReference type="InterPro" id="IPR004942">
    <property type="entry name" value="Roadblock/LAMTOR2_dom"/>
</dbReference>
<dbReference type="EMBL" id="AMQN01010371">
    <property type="status" value="NOT_ANNOTATED_CDS"/>
    <property type="molecule type" value="Genomic_DNA"/>
</dbReference>
<comment type="subcellular location">
    <subcellularLocation>
        <location evidence="1 10">Cytoplasm</location>
        <location evidence="1 10">Cytoskeleton</location>
    </subcellularLocation>
</comment>
<evidence type="ECO:0000313" key="13">
    <source>
        <dbReference type="EnsemblMetazoa" id="CapteP219154"/>
    </source>
</evidence>
<comment type="similarity">
    <text evidence="2 10">Belongs to the GAMAD family.</text>
</comment>
<dbReference type="STRING" id="283909.R7U4Q9"/>
<evidence type="ECO:0000259" key="11">
    <source>
        <dbReference type="SMART" id="SM00960"/>
    </source>
</evidence>
<dbReference type="PIRSF" id="PIRSF009998">
    <property type="entry name" value="DLC7"/>
    <property type="match status" value="1"/>
</dbReference>
<evidence type="ECO:0000256" key="4">
    <source>
        <dbReference type="ARBA" id="ARBA00022490"/>
    </source>
</evidence>
<dbReference type="SMART" id="SM00960">
    <property type="entry name" value="Robl_LC7"/>
    <property type="match status" value="1"/>
</dbReference>
<dbReference type="GO" id="GO:0005737">
    <property type="term" value="C:cytoplasm"/>
    <property type="evidence" value="ECO:0007669"/>
    <property type="project" value="UniProtKB-UniRule"/>
</dbReference>
<evidence type="ECO:0000256" key="2">
    <source>
        <dbReference type="ARBA" id="ARBA00007191"/>
    </source>
</evidence>
<dbReference type="SUPFAM" id="SSF103196">
    <property type="entry name" value="Roadblock/LC7 domain"/>
    <property type="match status" value="1"/>
</dbReference>
<evidence type="ECO:0000256" key="9">
    <source>
        <dbReference type="ARBA" id="ARBA00025362"/>
    </source>
</evidence>
<organism evidence="12">
    <name type="scientific">Capitella teleta</name>
    <name type="common">Polychaete worm</name>
    <dbReference type="NCBI Taxonomy" id="283909"/>
    <lineage>
        <taxon>Eukaryota</taxon>
        <taxon>Metazoa</taxon>
        <taxon>Spiralia</taxon>
        <taxon>Lophotrochozoa</taxon>
        <taxon>Annelida</taxon>
        <taxon>Polychaeta</taxon>
        <taxon>Sedentaria</taxon>
        <taxon>Scolecida</taxon>
        <taxon>Capitellidae</taxon>
        <taxon>Capitella</taxon>
    </lineage>
</organism>
<evidence type="ECO:0000256" key="6">
    <source>
        <dbReference type="ARBA" id="ARBA00023017"/>
    </source>
</evidence>
<evidence type="ECO:0000313" key="14">
    <source>
        <dbReference type="Proteomes" id="UP000014760"/>
    </source>
</evidence>
<name>R7U4Q9_CAPTE</name>
<keyword evidence="14" id="KW-1185">Reference proteome</keyword>
<reference evidence="14" key="1">
    <citation type="submission" date="2012-12" db="EMBL/GenBank/DDBJ databases">
        <authorList>
            <person name="Hellsten U."/>
            <person name="Grimwood J."/>
            <person name="Chapman J.A."/>
            <person name="Shapiro H."/>
            <person name="Aerts A."/>
            <person name="Otillar R.P."/>
            <person name="Terry A.Y."/>
            <person name="Boore J.L."/>
            <person name="Simakov O."/>
            <person name="Marletaz F."/>
            <person name="Cho S.-J."/>
            <person name="Edsinger-Gonzales E."/>
            <person name="Havlak P."/>
            <person name="Kuo D.-H."/>
            <person name="Larsson T."/>
            <person name="Lv J."/>
            <person name="Arendt D."/>
            <person name="Savage R."/>
            <person name="Osoegawa K."/>
            <person name="de Jong P."/>
            <person name="Lindberg D.R."/>
            <person name="Seaver E.C."/>
            <person name="Weisblat D.A."/>
            <person name="Putnam N.H."/>
            <person name="Grigoriev I.V."/>
            <person name="Rokhsar D.S."/>
        </authorList>
    </citation>
    <scope>NUCLEOTIDE SEQUENCE</scope>
    <source>
        <strain evidence="14">I ESC-2004</strain>
    </source>
</reference>
<dbReference type="EnsemblMetazoa" id="CapteT219154">
    <property type="protein sequence ID" value="CapteP219154"/>
    <property type="gene ID" value="CapteG219154"/>
</dbReference>
<dbReference type="GO" id="GO:0005874">
    <property type="term" value="C:microtubule"/>
    <property type="evidence" value="ECO:0007669"/>
    <property type="project" value="UniProtKB-UniRule"/>
</dbReference>
<keyword evidence="3 10" id="KW-0813">Transport</keyword>
<reference evidence="13" key="3">
    <citation type="submission" date="2015-06" db="UniProtKB">
        <authorList>
            <consortium name="EnsemblMetazoa"/>
        </authorList>
    </citation>
    <scope>IDENTIFICATION</scope>
</reference>
<dbReference type="OMA" id="HDYFMIV"/>
<evidence type="ECO:0000256" key="1">
    <source>
        <dbReference type="ARBA" id="ARBA00004245"/>
    </source>
</evidence>
<evidence type="ECO:0000256" key="7">
    <source>
        <dbReference type="ARBA" id="ARBA00023175"/>
    </source>
</evidence>
<evidence type="ECO:0000256" key="5">
    <source>
        <dbReference type="ARBA" id="ARBA00022701"/>
    </source>
</evidence>
<keyword evidence="8 10" id="KW-0206">Cytoskeleton</keyword>
<dbReference type="GO" id="GO:0045505">
    <property type="term" value="F:dynein intermediate chain binding"/>
    <property type="evidence" value="ECO:0007669"/>
    <property type="project" value="UniProtKB-UniRule"/>
</dbReference>
<dbReference type="GO" id="GO:0005868">
    <property type="term" value="C:cytoplasmic dynein complex"/>
    <property type="evidence" value="ECO:0007669"/>
    <property type="project" value="UniProtKB-UniRule"/>
</dbReference>
<protein>
    <recommendedName>
        <fullName evidence="10">Dynein light chain roadblock</fullName>
    </recommendedName>
</protein>
<keyword evidence="7 10" id="KW-0505">Motor protein</keyword>
<keyword evidence="4 10" id="KW-0963">Cytoplasm</keyword>
<accession>R7U4Q9</accession>
<dbReference type="Proteomes" id="UP000014760">
    <property type="component" value="Unassembled WGS sequence"/>
</dbReference>
<keyword evidence="6 10" id="KW-0243">Dynein</keyword>
<dbReference type="GO" id="GO:0007018">
    <property type="term" value="P:microtubule-based movement"/>
    <property type="evidence" value="ECO:0007669"/>
    <property type="project" value="UniProtKB-UniRule"/>
</dbReference>
<dbReference type="FunFam" id="3.30.450.30:FF:000009">
    <property type="entry name" value="Dynein light chain roadblock"/>
    <property type="match status" value="1"/>
</dbReference>
<evidence type="ECO:0000256" key="8">
    <source>
        <dbReference type="ARBA" id="ARBA00023212"/>
    </source>
</evidence>
<dbReference type="HOGENOM" id="CLU_113002_3_2_1"/>
<dbReference type="PANTHER" id="PTHR10779">
    <property type="entry name" value="DYNEIN LIGHT CHAIN ROADBLOCK"/>
    <property type="match status" value="1"/>
</dbReference>
<reference evidence="12 14" key="2">
    <citation type="journal article" date="2013" name="Nature">
        <title>Insights into bilaterian evolution from three spiralian genomes.</title>
        <authorList>
            <person name="Simakov O."/>
            <person name="Marletaz F."/>
            <person name="Cho S.J."/>
            <person name="Edsinger-Gonzales E."/>
            <person name="Havlak P."/>
            <person name="Hellsten U."/>
            <person name="Kuo D.H."/>
            <person name="Larsson T."/>
            <person name="Lv J."/>
            <person name="Arendt D."/>
            <person name="Savage R."/>
            <person name="Osoegawa K."/>
            <person name="de Jong P."/>
            <person name="Grimwood J."/>
            <person name="Chapman J.A."/>
            <person name="Shapiro H."/>
            <person name="Aerts A."/>
            <person name="Otillar R.P."/>
            <person name="Terry A.Y."/>
            <person name="Boore J.L."/>
            <person name="Grigoriev I.V."/>
            <person name="Lindberg D.R."/>
            <person name="Seaver E.C."/>
            <person name="Weisblat D.A."/>
            <person name="Putnam N.H."/>
            <person name="Rokhsar D.S."/>
        </authorList>
    </citation>
    <scope>NUCLEOTIDE SEQUENCE</scope>
    <source>
        <strain evidence="12 14">I ESC-2004</strain>
    </source>
</reference>
<gene>
    <name evidence="12" type="ORF">CAPTEDRAFT_219154</name>
</gene>
<proteinExistence type="inferred from homology"/>
<evidence type="ECO:0000256" key="3">
    <source>
        <dbReference type="ARBA" id="ARBA00022448"/>
    </source>
</evidence>
<dbReference type="Gene3D" id="3.30.450.30">
    <property type="entry name" value="Dynein light chain 2a, cytoplasmic"/>
    <property type="match status" value="1"/>
</dbReference>
<comment type="function">
    <text evidence="9">Acts as one of several non-catalytic accessory components of the cytoplasmic dynein 1 complex that are thought to be involved in linking dynein to cargos and to adapter proteins that regulate dynein function. Cytoplasmic dynein 1 acts as a motor for the intracellular retrograde motility of vesicles and organelles along microtubules.</text>
</comment>
<dbReference type="EMBL" id="KB307653">
    <property type="protein sequence ID" value="ELT98681.1"/>
    <property type="molecule type" value="Genomic_DNA"/>
</dbReference>
<sequence>MTEVEETMKRIQGHKGVIGIIVANTEGIPIRTTLDNATTVQYCGLLNRVADNARICIRDIDPTNELTFIRIRSRHHEIMIAPEKDYMLAVIQDPVA</sequence>
<feature type="domain" description="Roadblock/LAMTOR2" evidence="11">
    <location>
        <begin position="4"/>
        <end position="92"/>
    </location>
</feature>
<keyword evidence="5 10" id="KW-0493">Microtubule</keyword>
<dbReference type="InterPro" id="IPR016561">
    <property type="entry name" value="DYNLRB1/2"/>
</dbReference>
<evidence type="ECO:0000256" key="10">
    <source>
        <dbReference type="PIRNR" id="PIRNR009998"/>
    </source>
</evidence>